<reference evidence="2 3" key="1">
    <citation type="submission" date="2018-10" db="EMBL/GenBank/DDBJ databases">
        <title>A high-quality apple genome assembly.</title>
        <authorList>
            <person name="Hu J."/>
        </authorList>
    </citation>
    <scope>NUCLEOTIDE SEQUENCE [LARGE SCALE GENOMIC DNA]</scope>
    <source>
        <strain evidence="3">cv. HFTH1</strain>
        <tissue evidence="2">Young leaf</tissue>
    </source>
</reference>
<keyword evidence="3" id="KW-1185">Reference proteome</keyword>
<gene>
    <name evidence="2" type="ORF">DVH24_039250</name>
</gene>
<proteinExistence type="predicted"/>
<dbReference type="Proteomes" id="UP000290289">
    <property type="component" value="Chromosome 15"/>
</dbReference>
<evidence type="ECO:0000313" key="2">
    <source>
        <dbReference type="EMBL" id="RXH75551.1"/>
    </source>
</evidence>
<dbReference type="EMBL" id="RDQH01000341">
    <property type="protein sequence ID" value="RXH75551.1"/>
    <property type="molecule type" value="Genomic_DNA"/>
</dbReference>
<protein>
    <submittedName>
        <fullName evidence="2">Uncharacterized protein</fullName>
    </submittedName>
</protein>
<sequence length="62" mass="6608">MSSHLNKVLLGSKGSTINIKGKSTSTNKKGATTSINKIEGPNGPKRPTIFINFKLCFLAFGL</sequence>
<feature type="region of interest" description="Disordered" evidence="1">
    <location>
        <begin position="19"/>
        <end position="40"/>
    </location>
</feature>
<evidence type="ECO:0000313" key="3">
    <source>
        <dbReference type="Proteomes" id="UP000290289"/>
    </source>
</evidence>
<dbReference type="AlphaFoldDB" id="A0A498I283"/>
<feature type="compositionally biased region" description="Polar residues" evidence="1">
    <location>
        <begin position="19"/>
        <end position="36"/>
    </location>
</feature>
<name>A0A498I283_MALDO</name>
<organism evidence="2 3">
    <name type="scientific">Malus domestica</name>
    <name type="common">Apple</name>
    <name type="synonym">Pyrus malus</name>
    <dbReference type="NCBI Taxonomy" id="3750"/>
    <lineage>
        <taxon>Eukaryota</taxon>
        <taxon>Viridiplantae</taxon>
        <taxon>Streptophyta</taxon>
        <taxon>Embryophyta</taxon>
        <taxon>Tracheophyta</taxon>
        <taxon>Spermatophyta</taxon>
        <taxon>Magnoliopsida</taxon>
        <taxon>eudicotyledons</taxon>
        <taxon>Gunneridae</taxon>
        <taxon>Pentapetalae</taxon>
        <taxon>rosids</taxon>
        <taxon>fabids</taxon>
        <taxon>Rosales</taxon>
        <taxon>Rosaceae</taxon>
        <taxon>Amygdaloideae</taxon>
        <taxon>Maleae</taxon>
        <taxon>Malus</taxon>
    </lineage>
</organism>
<accession>A0A498I283</accession>
<evidence type="ECO:0000256" key="1">
    <source>
        <dbReference type="SAM" id="MobiDB-lite"/>
    </source>
</evidence>
<comment type="caution">
    <text evidence="2">The sequence shown here is derived from an EMBL/GenBank/DDBJ whole genome shotgun (WGS) entry which is preliminary data.</text>
</comment>